<organism evidence="2 3">
    <name type="scientific">Skermanella aerolata</name>
    <dbReference type="NCBI Taxonomy" id="393310"/>
    <lineage>
        <taxon>Bacteria</taxon>
        <taxon>Pseudomonadati</taxon>
        <taxon>Pseudomonadota</taxon>
        <taxon>Alphaproteobacteria</taxon>
        <taxon>Rhodospirillales</taxon>
        <taxon>Azospirillaceae</taxon>
        <taxon>Skermanella</taxon>
    </lineage>
</organism>
<reference evidence="2 3" key="1">
    <citation type="submission" date="2019-07" db="EMBL/GenBank/DDBJ databases">
        <title>Whole genome shotgun sequence of Skermanella aerolata NBRC 106429.</title>
        <authorList>
            <person name="Hosoyama A."/>
            <person name="Uohara A."/>
            <person name="Ohji S."/>
            <person name="Ichikawa N."/>
        </authorList>
    </citation>
    <scope>NUCLEOTIDE SEQUENCE [LARGE SCALE GENOMIC DNA]</scope>
    <source>
        <strain evidence="2 3">NBRC 106429</strain>
    </source>
</reference>
<evidence type="ECO:0000256" key="1">
    <source>
        <dbReference type="SAM" id="MobiDB-lite"/>
    </source>
</evidence>
<gene>
    <name evidence="2" type="ORF">SAE02_61810</name>
</gene>
<evidence type="ECO:0000313" key="3">
    <source>
        <dbReference type="Proteomes" id="UP000321523"/>
    </source>
</evidence>
<dbReference type="RefSeq" id="WP_044434689.1">
    <property type="nucleotide sequence ID" value="NZ_BJYZ01000034.1"/>
</dbReference>
<dbReference type="AlphaFoldDB" id="A0A512DZX3"/>
<evidence type="ECO:0000313" key="2">
    <source>
        <dbReference type="EMBL" id="GEO42033.1"/>
    </source>
</evidence>
<feature type="region of interest" description="Disordered" evidence="1">
    <location>
        <begin position="1"/>
        <end position="23"/>
    </location>
</feature>
<feature type="region of interest" description="Disordered" evidence="1">
    <location>
        <begin position="88"/>
        <end position="108"/>
    </location>
</feature>
<dbReference type="EMBL" id="BJYZ01000034">
    <property type="protein sequence ID" value="GEO42033.1"/>
    <property type="molecule type" value="Genomic_DNA"/>
</dbReference>
<name>A0A512DZX3_9PROT</name>
<protein>
    <submittedName>
        <fullName evidence="2">Uncharacterized protein</fullName>
    </submittedName>
</protein>
<keyword evidence="3" id="KW-1185">Reference proteome</keyword>
<feature type="compositionally biased region" description="Basic and acidic residues" evidence="1">
    <location>
        <begin position="95"/>
        <end position="108"/>
    </location>
</feature>
<comment type="caution">
    <text evidence="2">The sequence shown here is derived from an EMBL/GenBank/DDBJ whole genome shotgun (WGS) entry which is preliminary data.</text>
</comment>
<proteinExistence type="predicted"/>
<dbReference type="Proteomes" id="UP000321523">
    <property type="component" value="Unassembled WGS sequence"/>
</dbReference>
<sequence>MSLDDDAALSTGETEKRNPEGKSTPWIVILCDDGRADLDTLVQGHRDLGADVDGAYAVTGAIRCTCPRRTAGQILGLDGVGWVEAEATATPSASLERRQEGDAHALDG</sequence>
<accession>A0A512DZX3</accession>